<feature type="domain" description="SRCR" evidence="14">
    <location>
        <begin position="797"/>
        <end position="897"/>
    </location>
</feature>
<feature type="disulfide bond" evidence="12">
    <location>
        <begin position="730"/>
        <end position="791"/>
    </location>
</feature>
<feature type="domain" description="SRCR" evidence="14">
    <location>
        <begin position="257"/>
        <end position="347"/>
    </location>
</feature>
<dbReference type="PANTHER" id="PTHR19331">
    <property type="entry name" value="SCAVENGER RECEPTOR DOMAIN-CONTAINING"/>
    <property type="match status" value="1"/>
</dbReference>
<name>A0A8B9ZFF8_ANAPL</name>
<feature type="disulfide bond" evidence="12">
    <location>
        <begin position="821"/>
        <end position="885"/>
    </location>
</feature>
<keyword evidence="10 12" id="KW-1015">Disulfide bond</keyword>
<evidence type="ECO:0000313" key="16">
    <source>
        <dbReference type="Proteomes" id="UP000694400"/>
    </source>
</evidence>
<dbReference type="FunFam" id="3.10.250.10:FF:000002">
    <property type="entry name" value="Scavenger receptor cysteine-rich type 1 protein M130"/>
    <property type="match status" value="2"/>
</dbReference>
<dbReference type="PROSITE" id="PS00420">
    <property type="entry name" value="SRCR_1"/>
    <property type="match status" value="5"/>
</dbReference>
<evidence type="ECO:0000256" key="2">
    <source>
        <dbReference type="ARBA" id="ARBA00004613"/>
    </source>
</evidence>
<dbReference type="GO" id="GO:0005737">
    <property type="term" value="C:cytoplasm"/>
    <property type="evidence" value="ECO:0007669"/>
    <property type="project" value="UniProtKB-ARBA"/>
</dbReference>
<feature type="disulfide bond" evidence="12">
    <location>
        <begin position="118"/>
        <end position="128"/>
    </location>
</feature>
<feature type="disulfide bond" evidence="12">
    <location>
        <begin position="717"/>
        <end position="781"/>
    </location>
</feature>
<evidence type="ECO:0000256" key="10">
    <source>
        <dbReference type="ARBA" id="ARBA00023157"/>
    </source>
</evidence>
<sequence length="1093" mass="115635">IRPLLLPHESAGWGGERHIVPLASPAAPVGTRAQMWPLSPSFVLEYTGFRLVNGSTACEGRVEVAVLGMWGTLCASRWDLSDAHVLCRHLGCGFAESIPGGGHFGRGTGPVWRDSFHCDGTEAHLGQCPVWGWEGSQPLMAGVLHAAGSRQVRLVDGAGRCAGRVEIYYQGRWGTVCDDAWDLADAAVVCRQLGCGGALEAAGSARFGEGSGQIWLDGVNCSGAEAALWDCPAKAWGQHDCRHKEDAGVICSEFTALRLENSDGCSGRLQVFYNGTWGSVCSNSMTTETVSLVCKELGCGNEGEQETDSNYAKLSGTAWLDHVECGKSNSSFWQCPSTPWDPQSCTDPLLVPWDIAASPDREKIRAVGVKDGCSGRVEIWHRGTWGTLCDNAWDMRDAEVACRQLGCGPALYALGQAAAGEGTGPMWLMECRGTELSLQDCWAQPGDSGACQHKADAAVHCSGAVEVRLADGGSRCAGRVEVKHQDQWGTVSVCHSHFGAKAAEVLCRELQCGTALSVHGAAQLGEGAGPVWDRELQCVGNESILSFCPTGASKDKACTHSNGTHVTCTRFRLVNGSTACEGRVEVEVLGTWGTLCASRWDLSDAHVLCRHLGCGFAESIPGGGHFGRGTGPVWRDSFHCDGTEAHLGQCPVTALGASPCSQENAAAVICSGECWALLQSPFAPGLTHPMPLRLVGGGSRCDGRVEVFQHGTWGTVCDDAWDLVDAAVVCHQLGCGGALEAAGSARFGEGSGQIWLDGVNCSGAEAALWDCPAKAWGQHDCRHKEDAGVICSEFMALRLENNDGCSGRLQVFYNGTWGSVCSNSMTTETVSLVCKELGCGNEGDLETDSNYAKLSGTAWLDRMECGKSSSSFWQCPSASWDPQSCTDSREETHIICNDREKIRAVGGKDGCSGRVEVWHCGTWGTLCDNAWDMRDAEVACRQLGCGSAVYALGQAAAGEGTGPMWLMECRGTELSLQDCWAQPGDSAACQHKADAAVHCSGEQWGWETWLGACSEGLSVPVIICIILGALLCLLLALLAGQVRSARARRRGGFFPSGPGGEMPPGRAGGAGGVGVLGHRNRAVCCLLPHVLPH</sequence>
<reference evidence="15" key="1">
    <citation type="submission" date="2019-08" db="EMBL/GenBank/DDBJ databases">
        <title>Three high-quality genomes provides insights into domestication of ducks.</title>
        <authorList>
            <person name="Hou Z.C."/>
            <person name="Zhu F."/>
            <person name="Yin Z.T."/>
            <person name="Zhang F."/>
        </authorList>
    </citation>
    <scope>NUCLEOTIDE SEQUENCE [LARGE SCALE GENOMIC DNA]</scope>
</reference>
<dbReference type="Pfam" id="PF00530">
    <property type="entry name" value="SRCR"/>
    <property type="match status" value="9"/>
</dbReference>
<protein>
    <recommendedName>
        <fullName evidence="14">SRCR domain-containing protein</fullName>
    </recommendedName>
</protein>
<dbReference type="FunFam" id="3.10.250.10:FF:000006">
    <property type="entry name" value="neurotrypsin isoform X2"/>
    <property type="match status" value="1"/>
</dbReference>
<dbReference type="InterPro" id="IPR001190">
    <property type="entry name" value="SRCR"/>
</dbReference>
<dbReference type="Ensembl" id="ENSAPLT00020015623.1">
    <property type="protein sequence ID" value="ENSAPLP00020014508.1"/>
    <property type="gene ID" value="ENSAPLG00020010543.1"/>
</dbReference>
<feature type="disulfide bond" evidence="12">
    <location>
        <begin position="865"/>
        <end position="875"/>
    </location>
</feature>
<reference evidence="15" key="2">
    <citation type="submission" date="2025-08" db="UniProtKB">
        <authorList>
            <consortium name="Ensembl"/>
        </authorList>
    </citation>
    <scope>IDENTIFICATION</scope>
</reference>
<dbReference type="SUPFAM" id="SSF56487">
    <property type="entry name" value="SRCR-like"/>
    <property type="match status" value="9"/>
</dbReference>
<feature type="disulfide bond" evidence="12">
    <location>
        <begin position="969"/>
        <end position="979"/>
    </location>
</feature>
<dbReference type="AlphaFoldDB" id="A0A8B9ZFF8"/>
<evidence type="ECO:0000256" key="5">
    <source>
        <dbReference type="ARBA" id="ARBA00022692"/>
    </source>
</evidence>
<feature type="domain" description="SRCR" evidence="14">
    <location>
        <begin position="152"/>
        <end position="252"/>
    </location>
</feature>
<evidence type="ECO:0000256" key="3">
    <source>
        <dbReference type="ARBA" id="ARBA00022475"/>
    </source>
</evidence>
<evidence type="ECO:0000256" key="1">
    <source>
        <dbReference type="ARBA" id="ARBA00004251"/>
    </source>
</evidence>
<feature type="domain" description="SRCR" evidence="14">
    <location>
        <begin position="902"/>
        <end position="1000"/>
    </location>
</feature>
<evidence type="ECO:0000256" key="11">
    <source>
        <dbReference type="ARBA" id="ARBA00023180"/>
    </source>
</evidence>
<proteinExistence type="predicted"/>
<dbReference type="GO" id="GO:0005576">
    <property type="term" value="C:extracellular region"/>
    <property type="evidence" value="ECO:0007669"/>
    <property type="project" value="UniProtKB-SubCell"/>
</dbReference>
<feature type="disulfide bond" evidence="12">
    <location>
        <begin position="281"/>
        <end position="345"/>
    </location>
</feature>
<dbReference type="GO" id="GO:0005886">
    <property type="term" value="C:plasma membrane"/>
    <property type="evidence" value="ECO:0007669"/>
    <property type="project" value="UniProtKB-SubCell"/>
</dbReference>
<evidence type="ECO:0000256" key="8">
    <source>
        <dbReference type="ARBA" id="ARBA00022989"/>
    </source>
</evidence>
<dbReference type="FunFam" id="3.10.250.10:FF:000009">
    <property type="entry name" value="WC1"/>
    <property type="match status" value="2"/>
</dbReference>
<reference evidence="15" key="3">
    <citation type="submission" date="2025-09" db="UniProtKB">
        <authorList>
            <consortium name="Ensembl"/>
        </authorList>
    </citation>
    <scope>IDENTIFICATION</scope>
</reference>
<dbReference type="Gene3D" id="3.10.250.10">
    <property type="entry name" value="SRCR-like domain"/>
    <property type="match status" value="9"/>
</dbReference>
<comment type="caution">
    <text evidence="12">Lacks conserved residue(s) required for the propagation of feature annotation.</text>
</comment>
<evidence type="ECO:0000313" key="15">
    <source>
        <dbReference type="Ensembl" id="ENSAPLP00020014508.1"/>
    </source>
</evidence>
<dbReference type="Proteomes" id="UP000694400">
    <property type="component" value="Chromosome 35"/>
</dbReference>
<feature type="domain" description="SRCR" evidence="14">
    <location>
        <begin position="571"/>
        <end position="671"/>
    </location>
</feature>
<feature type="domain" description="SRCR" evidence="14">
    <location>
        <begin position="467"/>
        <end position="569"/>
    </location>
</feature>
<keyword evidence="7" id="KW-0677">Repeat</keyword>
<feature type="disulfide bond" evidence="12">
    <location>
        <begin position="221"/>
        <end position="231"/>
    </location>
</feature>
<feature type="disulfide bond" evidence="12">
    <location>
        <begin position="190"/>
        <end position="251"/>
    </location>
</feature>
<evidence type="ECO:0000256" key="9">
    <source>
        <dbReference type="ARBA" id="ARBA00023136"/>
    </source>
</evidence>
<organism evidence="15 16">
    <name type="scientific">Anas platyrhynchos</name>
    <name type="common">Mallard</name>
    <name type="synonym">Anas boschas</name>
    <dbReference type="NCBI Taxonomy" id="8839"/>
    <lineage>
        <taxon>Eukaryota</taxon>
        <taxon>Metazoa</taxon>
        <taxon>Chordata</taxon>
        <taxon>Craniata</taxon>
        <taxon>Vertebrata</taxon>
        <taxon>Euteleostomi</taxon>
        <taxon>Archelosauria</taxon>
        <taxon>Archosauria</taxon>
        <taxon>Dinosauria</taxon>
        <taxon>Saurischia</taxon>
        <taxon>Theropoda</taxon>
        <taxon>Coelurosauria</taxon>
        <taxon>Aves</taxon>
        <taxon>Neognathae</taxon>
        <taxon>Galloanserae</taxon>
        <taxon>Anseriformes</taxon>
        <taxon>Anatidae</taxon>
        <taxon>Anatinae</taxon>
        <taxon>Anas</taxon>
    </lineage>
</organism>
<dbReference type="SMART" id="SM00202">
    <property type="entry name" value="SR"/>
    <property type="match status" value="9"/>
</dbReference>
<evidence type="ECO:0000256" key="4">
    <source>
        <dbReference type="ARBA" id="ARBA00022525"/>
    </source>
</evidence>
<feature type="disulfide bond" evidence="12">
    <location>
        <begin position="538"/>
        <end position="548"/>
    </location>
</feature>
<feature type="disulfide bond" evidence="12">
    <location>
        <begin position="325"/>
        <end position="335"/>
    </location>
</feature>
<feature type="domain" description="SRCR" evidence="14">
    <location>
        <begin position="364"/>
        <end position="462"/>
    </location>
</feature>
<evidence type="ECO:0000259" key="14">
    <source>
        <dbReference type="PROSITE" id="PS50287"/>
    </source>
</evidence>
<feature type="disulfide bond" evidence="12">
    <location>
        <begin position="431"/>
        <end position="441"/>
    </location>
</feature>
<dbReference type="InterPro" id="IPR036772">
    <property type="entry name" value="SRCR-like_dom_sf"/>
</dbReference>
<feature type="disulfide bond" evidence="12">
    <location>
        <begin position="596"/>
        <end position="660"/>
    </location>
</feature>
<dbReference type="FunFam" id="3.10.250.10:FF:000012">
    <property type="entry name" value="CD163 molecule like 1"/>
    <property type="match status" value="2"/>
</dbReference>
<evidence type="ECO:0000256" key="6">
    <source>
        <dbReference type="ARBA" id="ARBA00022729"/>
    </source>
</evidence>
<feature type="domain" description="SRCR" evidence="14">
    <location>
        <begin position="692"/>
        <end position="792"/>
    </location>
</feature>
<keyword evidence="3" id="KW-1003">Cell membrane</keyword>
<keyword evidence="11" id="KW-0325">Glycoprotein</keyword>
<accession>A0A8B9ZFF8</accession>
<keyword evidence="6" id="KW-0732">Signal</keyword>
<dbReference type="PANTHER" id="PTHR19331:SF484">
    <property type="entry name" value="SRCR DOMAIN-CONTAINING PROTEIN"/>
    <property type="match status" value="1"/>
</dbReference>
<keyword evidence="5 13" id="KW-0812">Transmembrane</keyword>
<keyword evidence="8 13" id="KW-1133">Transmembrane helix</keyword>
<feature type="disulfide bond" evidence="12">
    <location>
        <begin position="507"/>
        <end position="568"/>
    </location>
</feature>
<dbReference type="FunFam" id="3.10.250.10:FF:000004">
    <property type="entry name" value="Scavenger receptor cysteine-rich type 1 protein M130"/>
    <property type="match status" value="1"/>
</dbReference>
<feature type="disulfide bond" evidence="12">
    <location>
        <begin position="761"/>
        <end position="771"/>
    </location>
</feature>
<comment type="subcellular location">
    <subcellularLocation>
        <location evidence="1">Cell membrane</location>
        <topology evidence="1">Single-pass type I membrane protein</topology>
    </subcellularLocation>
    <subcellularLocation>
        <location evidence="2">Secreted</location>
    </subcellularLocation>
</comment>
<dbReference type="FunFam" id="3.10.250.10:FF:000031">
    <property type="entry name" value="RIKEN cDNA 5830411N06, isoform CRA_a"/>
    <property type="match status" value="1"/>
</dbReference>
<evidence type="ECO:0000256" key="7">
    <source>
        <dbReference type="ARBA" id="ARBA00022737"/>
    </source>
</evidence>
<feature type="disulfide bond" evidence="12">
    <location>
        <begin position="609"/>
        <end position="670"/>
    </location>
</feature>
<keyword evidence="9 13" id="KW-0472">Membrane</keyword>
<keyword evidence="4" id="KW-0964">Secreted</keyword>
<dbReference type="PRINTS" id="PR00258">
    <property type="entry name" value="SPERACTRCPTR"/>
</dbReference>
<evidence type="ECO:0000256" key="12">
    <source>
        <dbReference type="PROSITE-ProRule" id="PRU00196"/>
    </source>
</evidence>
<feature type="disulfide bond" evidence="12">
    <location>
        <begin position="640"/>
        <end position="650"/>
    </location>
</feature>
<feature type="domain" description="SRCR" evidence="14">
    <location>
        <begin position="49"/>
        <end position="129"/>
    </location>
</feature>
<evidence type="ECO:0000256" key="13">
    <source>
        <dbReference type="SAM" id="Phobius"/>
    </source>
</evidence>
<feature type="disulfide bond" evidence="12">
    <location>
        <begin position="177"/>
        <end position="241"/>
    </location>
</feature>
<feature type="transmembrane region" description="Helical" evidence="13">
    <location>
        <begin position="1017"/>
        <end position="1040"/>
    </location>
</feature>
<dbReference type="PROSITE" id="PS50287">
    <property type="entry name" value="SRCR_2"/>
    <property type="match status" value="9"/>
</dbReference>